<feature type="region of interest" description="Disordered" evidence="1">
    <location>
        <begin position="94"/>
        <end position="116"/>
    </location>
</feature>
<evidence type="ECO:0000313" key="2">
    <source>
        <dbReference type="EMBL" id="MBW0495136.1"/>
    </source>
</evidence>
<dbReference type="Proteomes" id="UP000765509">
    <property type="component" value="Unassembled WGS sequence"/>
</dbReference>
<sequence length="116" mass="12922">MKLIIAIDGFIFHLKWSSIIDYPSPHPRSLLMPPIKKSDSTTGLMAMLGHSSIDLGLQSTNRSHSLSPSPVPIRKHRPFQSLNMNQVAQRALVSHDKENSRLVNVDRSRTDVGKLG</sequence>
<protein>
    <submittedName>
        <fullName evidence="2">Uncharacterized protein</fullName>
    </submittedName>
</protein>
<keyword evidence="3" id="KW-1185">Reference proteome</keyword>
<evidence type="ECO:0000313" key="3">
    <source>
        <dbReference type="Proteomes" id="UP000765509"/>
    </source>
</evidence>
<organism evidence="2 3">
    <name type="scientific">Austropuccinia psidii MF-1</name>
    <dbReference type="NCBI Taxonomy" id="1389203"/>
    <lineage>
        <taxon>Eukaryota</taxon>
        <taxon>Fungi</taxon>
        <taxon>Dikarya</taxon>
        <taxon>Basidiomycota</taxon>
        <taxon>Pucciniomycotina</taxon>
        <taxon>Pucciniomycetes</taxon>
        <taxon>Pucciniales</taxon>
        <taxon>Sphaerophragmiaceae</taxon>
        <taxon>Austropuccinia</taxon>
    </lineage>
</organism>
<dbReference type="EMBL" id="AVOT02012929">
    <property type="protein sequence ID" value="MBW0495136.1"/>
    <property type="molecule type" value="Genomic_DNA"/>
</dbReference>
<name>A0A9Q3D1K1_9BASI</name>
<accession>A0A9Q3D1K1</accession>
<gene>
    <name evidence="2" type="ORF">O181_034851</name>
</gene>
<comment type="caution">
    <text evidence="2">The sequence shown here is derived from an EMBL/GenBank/DDBJ whole genome shotgun (WGS) entry which is preliminary data.</text>
</comment>
<proteinExistence type="predicted"/>
<reference evidence="2" key="1">
    <citation type="submission" date="2021-03" db="EMBL/GenBank/DDBJ databases">
        <title>Draft genome sequence of rust myrtle Austropuccinia psidii MF-1, a brazilian biotype.</title>
        <authorList>
            <person name="Quecine M.C."/>
            <person name="Pachon D.M.R."/>
            <person name="Bonatelli M.L."/>
            <person name="Correr F.H."/>
            <person name="Franceschini L.M."/>
            <person name="Leite T.F."/>
            <person name="Margarido G.R.A."/>
            <person name="Almeida C.A."/>
            <person name="Ferrarezi J.A."/>
            <person name="Labate C.A."/>
        </authorList>
    </citation>
    <scope>NUCLEOTIDE SEQUENCE</scope>
    <source>
        <strain evidence="2">MF-1</strain>
    </source>
</reference>
<dbReference type="AlphaFoldDB" id="A0A9Q3D1K1"/>
<evidence type="ECO:0000256" key="1">
    <source>
        <dbReference type="SAM" id="MobiDB-lite"/>
    </source>
</evidence>